<evidence type="ECO:0000313" key="2">
    <source>
        <dbReference type="Proteomes" id="UP000005239"/>
    </source>
</evidence>
<dbReference type="Proteomes" id="UP000005239">
    <property type="component" value="Unassembled WGS sequence"/>
</dbReference>
<accession>A0A8R1YAU8</accession>
<accession>A0A2A6BRM2</accession>
<name>A0A2A6BRM2_PRIPA</name>
<evidence type="ECO:0000313" key="1">
    <source>
        <dbReference type="EnsemblMetazoa" id="PPA06337.1"/>
    </source>
</evidence>
<gene>
    <name evidence="1" type="primary">WBGene00095891</name>
</gene>
<reference evidence="1" key="2">
    <citation type="submission" date="2022-06" db="UniProtKB">
        <authorList>
            <consortium name="EnsemblMetazoa"/>
        </authorList>
    </citation>
    <scope>IDENTIFICATION</scope>
    <source>
        <strain evidence="1">PS312</strain>
    </source>
</reference>
<proteinExistence type="predicted"/>
<reference evidence="2" key="1">
    <citation type="journal article" date="2008" name="Nat. Genet.">
        <title>The Pristionchus pacificus genome provides a unique perspective on nematode lifestyle and parasitism.</title>
        <authorList>
            <person name="Dieterich C."/>
            <person name="Clifton S.W."/>
            <person name="Schuster L.N."/>
            <person name="Chinwalla A."/>
            <person name="Delehaunty K."/>
            <person name="Dinkelacker I."/>
            <person name="Fulton L."/>
            <person name="Fulton R."/>
            <person name="Godfrey J."/>
            <person name="Minx P."/>
            <person name="Mitreva M."/>
            <person name="Roeseler W."/>
            <person name="Tian H."/>
            <person name="Witte H."/>
            <person name="Yang S.P."/>
            <person name="Wilson R.K."/>
            <person name="Sommer R.J."/>
        </authorList>
    </citation>
    <scope>NUCLEOTIDE SEQUENCE [LARGE SCALE GENOMIC DNA]</scope>
    <source>
        <strain evidence="2">PS312</strain>
    </source>
</reference>
<sequence length="70" mass="7903">MIVIFFILLPSNCIVNDSQAVPVTDKGYRQPPHNNKVCPEGEHLEPNMWQPIDDGKPREYVCIPDGAVQK</sequence>
<dbReference type="EnsemblMetazoa" id="PPA06337.1">
    <property type="protein sequence ID" value="PPA06337.1"/>
    <property type="gene ID" value="WBGene00095891"/>
</dbReference>
<dbReference type="AlphaFoldDB" id="A0A2A6BRM2"/>
<protein>
    <submittedName>
        <fullName evidence="1">Uncharacterized protein</fullName>
    </submittedName>
</protein>
<keyword evidence="2" id="KW-1185">Reference proteome</keyword>
<organism evidence="1 2">
    <name type="scientific">Pristionchus pacificus</name>
    <name type="common">Parasitic nematode worm</name>
    <dbReference type="NCBI Taxonomy" id="54126"/>
    <lineage>
        <taxon>Eukaryota</taxon>
        <taxon>Metazoa</taxon>
        <taxon>Ecdysozoa</taxon>
        <taxon>Nematoda</taxon>
        <taxon>Chromadorea</taxon>
        <taxon>Rhabditida</taxon>
        <taxon>Rhabditina</taxon>
        <taxon>Diplogasteromorpha</taxon>
        <taxon>Diplogasteroidea</taxon>
        <taxon>Neodiplogasteridae</taxon>
        <taxon>Pristionchus</taxon>
    </lineage>
</organism>